<dbReference type="RefSeq" id="WP_158051843.1">
    <property type="nucleotide sequence ID" value="NZ_WBKB01000003.1"/>
</dbReference>
<comment type="caution">
    <text evidence="1">The sequence shown here is derived from an EMBL/GenBank/DDBJ whole genome shotgun (WGS) entry which is preliminary data.</text>
</comment>
<evidence type="ECO:0000313" key="2">
    <source>
        <dbReference type="Proteomes" id="UP000433493"/>
    </source>
</evidence>
<dbReference type="EMBL" id="WBKB01000003">
    <property type="protein sequence ID" value="KAB1643427.1"/>
    <property type="molecule type" value="Genomic_DNA"/>
</dbReference>
<keyword evidence="2" id="KW-1185">Reference proteome</keyword>
<organism evidence="1 2">
    <name type="scientific">Gulosibacter chungangensis</name>
    <dbReference type="NCBI Taxonomy" id="979746"/>
    <lineage>
        <taxon>Bacteria</taxon>
        <taxon>Bacillati</taxon>
        <taxon>Actinomycetota</taxon>
        <taxon>Actinomycetes</taxon>
        <taxon>Micrococcales</taxon>
        <taxon>Microbacteriaceae</taxon>
        <taxon>Gulosibacter</taxon>
    </lineage>
</organism>
<dbReference type="Proteomes" id="UP000433493">
    <property type="component" value="Unassembled WGS sequence"/>
</dbReference>
<reference evidence="1 2" key="1">
    <citation type="submission" date="2019-09" db="EMBL/GenBank/DDBJ databases">
        <title>Phylogeny of genus Pseudoclavibacter and closely related genus.</title>
        <authorList>
            <person name="Li Y."/>
        </authorList>
    </citation>
    <scope>NUCLEOTIDE SEQUENCE [LARGE SCALE GENOMIC DNA]</scope>
    <source>
        <strain evidence="1 2">KCTC 13959</strain>
    </source>
</reference>
<evidence type="ECO:0000313" key="1">
    <source>
        <dbReference type="EMBL" id="KAB1643427.1"/>
    </source>
</evidence>
<accession>A0A7J5BBS5</accession>
<dbReference type="AlphaFoldDB" id="A0A7J5BBS5"/>
<proteinExistence type="predicted"/>
<gene>
    <name evidence="1" type="ORF">F8O05_05925</name>
</gene>
<name>A0A7J5BBS5_9MICO</name>
<sequence length="171" mass="19147">MTVGEHIHALVAECRDRLLAAEIPTEAVGAYESSRRRFLFTRAERIVPLTRAWRLGILLIDEEGQLRSAGATLRAHQPPPILGYASESARHRDELRHAAIRGGFAEGETVHYDTYIIDCEVVRAETGPISLRDGRPVVRWHLNTSLTSAIPLEQYLEDRLELLIHPPLGAT</sequence>
<evidence type="ECO:0008006" key="3">
    <source>
        <dbReference type="Google" id="ProtNLM"/>
    </source>
</evidence>
<protein>
    <recommendedName>
        <fullName evidence="3">Glutaminase</fullName>
    </recommendedName>
</protein>
<dbReference type="OrthoDB" id="5122834at2"/>